<organism evidence="3 4">
    <name type="scientific">Oidiodendron maius (strain Zn)</name>
    <dbReference type="NCBI Taxonomy" id="913774"/>
    <lineage>
        <taxon>Eukaryota</taxon>
        <taxon>Fungi</taxon>
        <taxon>Dikarya</taxon>
        <taxon>Ascomycota</taxon>
        <taxon>Pezizomycotina</taxon>
        <taxon>Leotiomycetes</taxon>
        <taxon>Leotiomycetes incertae sedis</taxon>
        <taxon>Myxotrichaceae</taxon>
        <taxon>Oidiodendron</taxon>
    </lineage>
</organism>
<feature type="chain" id="PRO_5002162751" description="Wax synthase domain-containing protein" evidence="2">
    <location>
        <begin position="17"/>
        <end position="345"/>
    </location>
</feature>
<protein>
    <recommendedName>
        <fullName evidence="5">Wax synthase domain-containing protein</fullName>
    </recommendedName>
</protein>
<feature type="non-terminal residue" evidence="3">
    <location>
        <position position="1"/>
    </location>
</feature>
<feature type="transmembrane region" description="Helical" evidence="1">
    <location>
        <begin position="190"/>
        <end position="208"/>
    </location>
</feature>
<accession>A0A0C3CI68</accession>
<dbReference type="Proteomes" id="UP000054321">
    <property type="component" value="Unassembled WGS sequence"/>
</dbReference>
<proteinExistence type="predicted"/>
<dbReference type="OrthoDB" id="1669814at2759"/>
<feature type="transmembrane region" description="Helical" evidence="1">
    <location>
        <begin position="149"/>
        <end position="170"/>
    </location>
</feature>
<evidence type="ECO:0000256" key="2">
    <source>
        <dbReference type="SAM" id="SignalP"/>
    </source>
</evidence>
<gene>
    <name evidence="3" type="ORF">OIDMADRAFT_70823</name>
</gene>
<dbReference type="HOGENOM" id="CLU_038717_0_0_1"/>
<evidence type="ECO:0000313" key="4">
    <source>
        <dbReference type="Proteomes" id="UP000054321"/>
    </source>
</evidence>
<dbReference type="InParanoid" id="A0A0C3CI68"/>
<evidence type="ECO:0008006" key="5">
    <source>
        <dbReference type="Google" id="ProtNLM"/>
    </source>
</evidence>
<reference evidence="4" key="2">
    <citation type="submission" date="2015-01" db="EMBL/GenBank/DDBJ databases">
        <title>Evolutionary Origins and Diversification of the Mycorrhizal Mutualists.</title>
        <authorList>
            <consortium name="DOE Joint Genome Institute"/>
            <consortium name="Mycorrhizal Genomics Consortium"/>
            <person name="Kohler A."/>
            <person name="Kuo A."/>
            <person name="Nagy L.G."/>
            <person name="Floudas D."/>
            <person name="Copeland A."/>
            <person name="Barry K.W."/>
            <person name="Cichocki N."/>
            <person name="Veneault-Fourrey C."/>
            <person name="LaButti K."/>
            <person name="Lindquist E.A."/>
            <person name="Lipzen A."/>
            <person name="Lundell T."/>
            <person name="Morin E."/>
            <person name="Murat C."/>
            <person name="Riley R."/>
            <person name="Ohm R."/>
            <person name="Sun H."/>
            <person name="Tunlid A."/>
            <person name="Henrissat B."/>
            <person name="Grigoriev I.V."/>
            <person name="Hibbett D.S."/>
            <person name="Martin F."/>
        </authorList>
    </citation>
    <scope>NUCLEOTIDE SEQUENCE [LARGE SCALE GENOMIC DNA]</scope>
    <source>
        <strain evidence="4">Zn</strain>
    </source>
</reference>
<feature type="signal peptide" evidence="2">
    <location>
        <begin position="1"/>
        <end position="16"/>
    </location>
</feature>
<feature type="non-terminal residue" evidence="3">
    <location>
        <position position="345"/>
    </location>
</feature>
<keyword evidence="2" id="KW-0732">Signal</keyword>
<dbReference type="EMBL" id="KN832880">
    <property type="protein sequence ID" value="KIM98648.1"/>
    <property type="molecule type" value="Genomic_DNA"/>
</dbReference>
<keyword evidence="1" id="KW-0812">Transmembrane</keyword>
<keyword evidence="1" id="KW-1133">Transmembrane helix</keyword>
<reference evidence="3 4" key="1">
    <citation type="submission" date="2014-04" db="EMBL/GenBank/DDBJ databases">
        <authorList>
            <consortium name="DOE Joint Genome Institute"/>
            <person name="Kuo A."/>
            <person name="Martino E."/>
            <person name="Perotto S."/>
            <person name="Kohler A."/>
            <person name="Nagy L.G."/>
            <person name="Floudas D."/>
            <person name="Copeland A."/>
            <person name="Barry K.W."/>
            <person name="Cichocki N."/>
            <person name="Veneault-Fourrey C."/>
            <person name="LaButti K."/>
            <person name="Lindquist E.A."/>
            <person name="Lipzen A."/>
            <person name="Lundell T."/>
            <person name="Morin E."/>
            <person name="Murat C."/>
            <person name="Sun H."/>
            <person name="Tunlid A."/>
            <person name="Henrissat B."/>
            <person name="Grigoriev I.V."/>
            <person name="Hibbett D.S."/>
            <person name="Martin F."/>
            <person name="Nordberg H.P."/>
            <person name="Cantor M.N."/>
            <person name="Hua S.X."/>
        </authorList>
    </citation>
    <scope>NUCLEOTIDE SEQUENCE [LARGE SCALE GENOMIC DNA]</scope>
    <source>
        <strain evidence="3 4">Zn</strain>
    </source>
</reference>
<keyword evidence="4" id="KW-1185">Reference proteome</keyword>
<dbReference type="STRING" id="913774.A0A0C3CI68"/>
<feature type="transmembrane region" description="Helical" evidence="1">
    <location>
        <begin position="317"/>
        <end position="338"/>
    </location>
</feature>
<feature type="transmembrane region" description="Helical" evidence="1">
    <location>
        <begin position="69"/>
        <end position="89"/>
    </location>
</feature>
<evidence type="ECO:0000256" key="1">
    <source>
        <dbReference type="SAM" id="Phobius"/>
    </source>
</evidence>
<feature type="transmembrane region" description="Helical" evidence="1">
    <location>
        <begin position="285"/>
        <end position="305"/>
    </location>
</feature>
<keyword evidence="1" id="KW-0472">Membrane</keyword>
<dbReference type="AlphaFoldDB" id="A0A0C3CI68"/>
<evidence type="ECO:0000313" key="3">
    <source>
        <dbReference type="EMBL" id="KIM98648.1"/>
    </source>
</evidence>
<name>A0A0C3CI68_OIDMZ</name>
<feature type="transmembrane region" description="Helical" evidence="1">
    <location>
        <begin position="220"/>
        <end position="242"/>
    </location>
</feature>
<sequence>LLFFAALAAWCIVGLQIRNGFFQLLDSTHAVESAGWPISEATGFPAIDGHLRGMLAFFQPTVSGESTNLSLFAIYIAAQVMPMHTLVLLEGLREGNAGKIISYSTLWGILYQTVPWGIVMPLFFALHLSTSLPLADGSSRRFSIDPPKLVMLPIALTLGFVLPTALAGMPPPILTTASQQQVFLVSWQGFPIWIAVCLHTFSRIFSIIRPTALGITPLRIVYTFSIALTGFVHLIVIALAAIPSIRPFSFPQDSRSGVSLWSVFLPMSPLSSTKVKTVSEGCHILLLYDMYFACGAAILWAAVLLRHVHPNLTQSRCVVKVLLWNCLVGPGGAALSLIRERDERI</sequence>
<feature type="transmembrane region" description="Helical" evidence="1">
    <location>
        <begin position="109"/>
        <end position="128"/>
    </location>
</feature>